<keyword evidence="1" id="KW-0472">Membrane</keyword>
<keyword evidence="3" id="KW-1185">Reference proteome</keyword>
<keyword evidence="1" id="KW-1133">Transmembrane helix</keyword>
<evidence type="ECO:0000313" key="3">
    <source>
        <dbReference type="Proteomes" id="UP000318478"/>
    </source>
</evidence>
<comment type="caution">
    <text evidence="2">The sequence shown here is derived from an EMBL/GenBank/DDBJ whole genome shotgun (WGS) entry which is preliminary data.</text>
</comment>
<keyword evidence="1" id="KW-0812">Transmembrane</keyword>
<evidence type="ECO:0000256" key="1">
    <source>
        <dbReference type="SAM" id="Phobius"/>
    </source>
</evidence>
<proteinExistence type="predicted"/>
<dbReference type="OrthoDB" id="9925057at2"/>
<accession>A0A5C5YEU4</accession>
<dbReference type="RefSeq" id="WP_146590009.1">
    <property type="nucleotide sequence ID" value="NZ_SJPO01000010.1"/>
</dbReference>
<gene>
    <name evidence="2" type="ORF">Pla123a_39000</name>
</gene>
<protein>
    <recommendedName>
        <fullName evidence="4">YtxH-like protein</fullName>
    </recommendedName>
</protein>
<name>A0A5C5YEU4_9BACT</name>
<feature type="transmembrane region" description="Helical" evidence="1">
    <location>
        <begin position="31"/>
        <end position="50"/>
    </location>
</feature>
<evidence type="ECO:0008006" key="4">
    <source>
        <dbReference type="Google" id="ProtNLM"/>
    </source>
</evidence>
<dbReference type="Proteomes" id="UP000318478">
    <property type="component" value="Unassembled WGS sequence"/>
</dbReference>
<organism evidence="2 3">
    <name type="scientific">Posidoniimonas polymericola</name>
    <dbReference type="NCBI Taxonomy" id="2528002"/>
    <lineage>
        <taxon>Bacteria</taxon>
        <taxon>Pseudomonadati</taxon>
        <taxon>Planctomycetota</taxon>
        <taxon>Planctomycetia</taxon>
        <taxon>Pirellulales</taxon>
        <taxon>Lacipirellulaceae</taxon>
        <taxon>Posidoniimonas</taxon>
    </lineage>
</organism>
<dbReference type="AlphaFoldDB" id="A0A5C5YEU4"/>
<reference evidence="2 3" key="1">
    <citation type="submission" date="2019-02" db="EMBL/GenBank/DDBJ databases">
        <title>Deep-cultivation of Planctomycetes and their phenomic and genomic characterization uncovers novel biology.</title>
        <authorList>
            <person name="Wiegand S."/>
            <person name="Jogler M."/>
            <person name="Boedeker C."/>
            <person name="Pinto D."/>
            <person name="Vollmers J."/>
            <person name="Rivas-Marin E."/>
            <person name="Kohn T."/>
            <person name="Peeters S.H."/>
            <person name="Heuer A."/>
            <person name="Rast P."/>
            <person name="Oberbeckmann S."/>
            <person name="Bunk B."/>
            <person name="Jeske O."/>
            <person name="Meyerdierks A."/>
            <person name="Storesund J.E."/>
            <person name="Kallscheuer N."/>
            <person name="Luecker S."/>
            <person name="Lage O.M."/>
            <person name="Pohl T."/>
            <person name="Merkel B.J."/>
            <person name="Hornburger P."/>
            <person name="Mueller R.-W."/>
            <person name="Bruemmer F."/>
            <person name="Labrenz M."/>
            <person name="Spormann A.M."/>
            <person name="Op Den Camp H."/>
            <person name="Overmann J."/>
            <person name="Amann R."/>
            <person name="Jetten M.S.M."/>
            <person name="Mascher T."/>
            <person name="Medema M.H."/>
            <person name="Devos D.P."/>
            <person name="Kaster A.-K."/>
            <person name="Ovreas L."/>
            <person name="Rohde M."/>
            <person name="Galperin M.Y."/>
            <person name="Jogler C."/>
        </authorList>
    </citation>
    <scope>NUCLEOTIDE SEQUENCE [LARGE SCALE GENOMIC DNA]</scope>
    <source>
        <strain evidence="2 3">Pla123a</strain>
    </source>
</reference>
<sequence length="91" mass="9764">MTPTNRIEDHDSSCLTARSQEFIRSRPDESVLLALAAGAAVGVGLALLSGGQRQGWSFTRDRRVAEGLGERLMHSLEKVLPDSLSSSLGVK</sequence>
<evidence type="ECO:0000313" key="2">
    <source>
        <dbReference type="EMBL" id="TWT73564.1"/>
    </source>
</evidence>
<dbReference type="EMBL" id="SJPO01000010">
    <property type="protein sequence ID" value="TWT73564.1"/>
    <property type="molecule type" value="Genomic_DNA"/>
</dbReference>